<dbReference type="WBParaSite" id="L893_g612.t1">
    <property type="protein sequence ID" value="L893_g612.t1"/>
    <property type="gene ID" value="L893_g612"/>
</dbReference>
<sequence>MFGYSFILLLACIGACVPLGNAVTLSEIYERIMSNDREMKSHRGAFKEDSVLSPSRSHPEYQRHREIIGSFRGIPIYNRQYSGFIDDNGVPVPVLPYARNSDLTDPWRFSG</sequence>
<proteinExistence type="predicted"/>
<dbReference type="AlphaFoldDB" id="A0A1I8AIG5"/>
<dbReference type="Proteomes" id="UP000095287">
    <property type="component" value="Unplaced"/>
</dbReference>
<organism evidence="2 3">
    <name type="scientific">Steinernema glaseri</name>
    <dbReference type="NCBI Taxonomy" id="37863"/>
    <lineage>
        <taxon>Eukaryota</taxon>
        <taxon>Metazoa</taxon>
        <taxon>Ecdysozoa</taxon>
        <taxon>Nematoda</taxon>
        <taxon>Chromadorea</taxon>
        <taxon>Rhabditida</taxon>
        <taxon>Tylenchina</taxon>
        <taxon>Panagrolaimomorpha</taxon>
        <taxon>Strongyloidoidea</taxon>
        <taxon>Steinernematidae</taxon>
        <taxon>Steinernema</taxon>
    </lineage>
</organism>
<evidence type="ECO:0000256" key="1">
    <source>
        <dbReference type="SAM" id="SignalP"/>
    </source>
</evidence>
<keyword evidence="1" id="KW-0732">Signal</keyword>
<reference evidence="3" key="1">
    <citation type="submission" date="2016-11" db="UniProtKB">
        <authorList>
            <consortium name="WormBaseParasite"/>
        </authorList>
    </citation>
    <scope>IDENTIFICATION</scope>
</reference>
<accession>A0A1I8AIG5</accession>
<evidence type="ECO:0000313" key="2">
    <source>
        <dbReference type="Proteomes" id="UP000095287"/>
    </source>
</evidence>
<protein>
    <submittedName>
        <fullName evidence="3">Secreted protein</fullName>
    </submittedName>
</protein>
<name>A0A1I8AIG5_9BILA</name>
<feature type="signal peptide" evidence="1">
    <location>
        <begin position="1"/>
        <end position="22"/>
    </location>
</feature>
<feature type="chain" id="PRO_5009314764" evidence="1">
    <location>
        <begin position="23"/>
        <end position="111"/>
    </location>
</feature>
<evidence type="ECO:0000313" key="3">
    <source>
        <dbReference type="WBParaSite" id="L893_g612.t1"/>
    </source>
</evidence>
<keyword evidence="2" id="KW-1185">Reference proteome</keyword>